<dbReference type="Proteomes" id="UP000181903">
    <property type="component" value="Chromosome I"/>
</dbReference>
<keyword evidence="8" id="KW-1185">Reference proteome</keyword>
<evidence type="ECO:0000256" key="4">
    <source>
        <dbReference type="ARBA" id="ARBA00022801"/>
    </source>
</evidence>
<dbReference type="GO" id="GO:0016787">
    <property type="term" value="F:hydrolase activity"/>
    <property type="evidence" value="ECO:0007669"/>
    <property type="project" value="UniProtKB-KW"/>
</dbReference>
<evidence type="ECO:0000256" key="1">
    <source>
        <dbReference type="ARBA" id="ARBA00001947"/>
    </source>
</evidence>
<dbReference type="PANTHER" id="PTHR42978:SF2">
    <property type="entry name" value="102 KBASES UNSTABLE REGION: FROM 1 TO 119443"/>
    <property type="match status" value="1"/>
</dbReference>
<organism evidence="7 8">
    <name type="scientific">Pseudomonas poae</name>
    <dbReference type="NCBI Taxonomy" id="200451"/>
    <lineage>
        <taxon>Bacteria</taxon>
        <taxon>Pseudomonadati</taxon>
        <taxon>Pseudomonadota</taxon>
        <taxon>Gammaproteobacteria</taxon>
        <taxon>Pseudomonadales</taxon>
        <taxon>Pseudomonadaceae</taxon>
        <taxon>Pseudomonas</taxon>
    </lineage>
</organism>
<evidence type="ECO:0000313" key="7">
    <source>
        <dbReference type="EMBL" id="SDN66902.1"/>
    </source>
</evidence>
<evidence type="ECO:0000256" key="3">
    <source>
        <dbReference type="ARBA" id="ARBA00022723"/>
    </source>
</evidence>
<dbReference type="PANTHER" id="PTHR42978">
    <property type="entry name" value="QUORUM-QUENCHING LACTONASE YTNP-RELATED-RELATED"/>
    <property type="match status" value="1"/>
</dbReference>
<comment type="cofactor">
    <cofactor evidence="1">
        <name>Zn(2+)</name>
        <dbReference type="ChEBI" id="CHEBI:29105"/>
    </cofactor>
</comment>
<feature type="domain" description="Metallo-beta-lactamase" evidence="6">
    <location>
        <begin position="46"/>
        <end position="263"/>
    </location>
</feature>
<keyword evidence="5" id="KW-0862">Zinc</keyword>
<reference evidence="7 8" key="1">
    <citation type="submission" date="2016-10" db="EMBL/GenBank/DDBJ databases">
        <authorList>
            <person name="Varghese N."/>
            <person name="Submissions S."/>
        </authorList>
    </citation>
    <scope>NUCLEOTIDE SEQUENCE [LARGE SCALE GENOMIC DNA]</scope>
    <source>
        <strain evidence="7 8">BS2776</strain>
    </source>
</reference>
<evidence type="ECO:0000259" key="6">
    <source>
        <dbReference type="SMART" id="SM00849"/>
    </source>
</evidence>
<dbReference type="SUPFAM" id="SSF56281">
    <property type="entry name" value="Metallo-hydrolase/oxidoreductase"/>
    <property type="match status" value="1"/>
</dbReference>
<dbReference type="InterPro" id="IPR001279">
    <property type="entry name" value="Metallo-B-lactamas"/>
</dbReference>
<dbReference type="Gene3D" id="3.60.15.10">
    <property type="entry name" value="Ribonuclease Z/Hydroxyacylglutathione hydrolase-like"/>
    <property type="match status" value="1"/>
</dbReference>
<dbReference type="EMBL" id="LT629706">
    <property type="protein sequence ID" value="SDN66902.1"/>
    <property type="molecule type" value="Genomic_DNA"/>
</dbReference>
<comment type="similarity">
    <text evidence="2">Belongs to the metallo-beta-lactamase superfamily.</text>
</comment>
<sequence>MKAIPATPRDTDWSIWSLAYCQVDMAKDFFGGAGIFSNSGTCINPMIYTLLVGGEVGGKQHVVLVDCGFQNDHWLTRYAFSSWEDPKDVLGRVGFSPEDVDTILVTHMHFDHMGNFEAFPNAKLYIQLDEYTGWSKAVCSSHQHETEEEKEWVFTSFDPADLIRAAQGISDGRVKFITGDEEILPGITARLAKDSHTFGSQWFEVNTHNGPFIAAGDIVYWYSNIERMWPPGYHQGNAFNQIDVYRQMRSVVKNKFERIIPGHDAEIWNRHNTWTAPNGNQIAELNLKDGDTSRRPDTSNQKILFT</sequence>
<gene>
    <name evidence="7" type="ORF">SAMN04490208_1062</name>
</gene>
<dbReference type="RefSeq" id="WP_082630345.1">
    <property type="nucleotide sequence ID" value="NZ_JYLI01000007.1"/>
</dbReference>
<keyword evidence="4" id="KW-0378">Hydrolase</keyword>
<dbReference type="CDD" id="cd07729">
    <property type="entry name" value="AHL_lactonase_MBL-fold"/>
    <property type="match status" value="1"/>
</dbReference>
<dbReference type="AlphaFoldDB" id="A0ABF7SXJ3"/>
<proteinExistence type="inferred from homology"/>
<evidence type="ECO:0000256" key="2">
    <source>
        <dbReference type="ARBA" id="ARBA00007749"/>
    </source>
</evidence>
<protein>
    <submittedName>
        <fullName evidence="7">Glyoxylase, beta-lactamase superfamily II</fullName>
    </submittedName>
</protein>
<dbReference type="GO" id="GO:0046872">
    <property type="term" value="F:metal ion binding"/>
    <property type="evidence" value="ECO:0007669"/>
    <property type="project" value="UniProtKB-KW"/>
</dbReference>
<dbReference type="InterPro" id="IPR036866">
    <property type="entry name" value="RibonucZ/Hydroxyglut_hydro"/>
</dbReference>
<dbReference type="InterPro" id="IPR051013">
    <property type="entry name" value="MBL_superfamily_lactonases"/>
</dbReference>
<dbReference type="SMART" id="SM00849">
    <property type="entry name" value="Lactamase_B"/>
    <property type="match status" value="1"/>
</dbReference>
<name>A0ABF7SXJ3_9PSED</name>
<evidence type="ECO:0000256" key="5">
    <source>
        <dbReference type="ARBA" id="ARBA00022833"/>
    </source>
</evidence>
<evidence type="ECO:0000313" key="8">
    <source>
        <dbReference type="Proteomes" id="UP000181903"/>
    </source>
</evidence>
<keyword evidence="3" id="KW-0479">Metal-binding</keyword>
<dbReference type="Pfam" id="PF00753">
    <property type="entry name" value="Lactamase_B"/>
    <property type="match status" value="1"/>
</dbReference>
<accession>A0ABF7SXJ3</accession>